<feature type="compositionally biased region" description="Polar residues" evidence="1">
    <location>
        <begin position="34"/>
        <end position="43"/>
    </location>
</feature>
<feature type="region of interest" description="Disordered" evidence="1">
    <location>
        <begin position="1"/>
        <end position="108"/>
    </location>
</feature>
<reference evidence="2" key="1">
    <citation type="submission" date="2020-08" db="EMBL/GenBank/DDBJ databases">
        <title>Genome public.</title>
        <authorList>
            <person name="Liu C."/>
            <person name="Sun Q."/>
        </authorList>
    </citation>
    <scope>NUCLEOTIDE SEQUENCE</scope>
    <source>
        <strain evidence="2">H8</strain>
    </source>
</reference>
<evidence type="ECO:0000313" key="2">
    <source>
        <dbReference type="EMBL" id="MBC8540692.1"/>
    </source>
</evidence>
<proteinExistence type="predicted"/>
<accession>A0A926HUL4</accession>
<gene>
    <name evidence="2" type="ORF">H8698_06845</name>
</gene>
<feature type="region of interest" description="Disordered" evidence="1">
    <location>
        <begin position="171"/>
        <end position="190"/>
    </location>
</feature>
<dbReference type="RefSeq" id="WP_249311846.1">
    <property type="nucleotide sequence ID" value="NZ_JACRSU010000002.1"/>
</dbReference>
<dbReference type="AlphaFoldDB" id="A0A926HUL4"/>
<keyword evidence="3" id="KW-1185">Reference proteome</keyword>
<name>A0A926HUL4_9FIRM</name>
<evidence type="ECO:0000256" key="1">
    <source>
        <dbReference type="SAM" id="MobiDB-lite"/>
    </source>
</evidence>
<evidence type="ECO:0000313" key="3">
    <source>
        <dbReference type="Proteomes" id="UP000611762"/>
    </source>
</evidence>
<dbReference type="Proteomes" id="UP000611762">
    <property type="component" value="Unassembled WGS sequence"/>
</dbReference>
<sequence length="251" mass="27953">MATIRSSRYYENFDMPKPDTQTQEAPKQPDTEPAPSQMTQEQSAPAGERIPVQTESMTETGEPMLPQTERPASRMEQSELMETEQTERVIPSPEDREPIPVPAEPASPNGELVFDVSNDEFAAENSQGEILVQAVSARGTRPVPEAAVIIYKNRDGENKVVSFYLTDEDGRTPNIPVPAPAKEDSQSPSDTLPFADYNIAVRHPMYYTAMIDNVQVFGDELTIQTVEMIPLPEFVNERDTTKTVVIPKQNL</sequence>
<protein>
    <submittedName>
        <fullName evidence="2">Uncharacterized protein</fullName>
    </submittedName>
</protein>
<organism evidence="2 3">
    <name type="scientific">Congzhengia minquanensis</name>
    <dbReference type="NCBI Taxonomy" id="2763657"/>
    <lineage>
        <taxon>Bacteria</taxon>
        <taxon>Bacillati</taxon>
        <taxon>Bacillota</taxon>
        <taxon>Clostridia</taxon>
        <taxon>Eubacteriales</taxon>
        <taxon>Oscillospiraceae</taxon>
        <taxon>Congzhengia</taxon>
    </lineage>
</organism>
<dbReference type="EMBL" id="JACRSU010000002">
    <property type="protein sequence ID" value="MBC8540692.1"/>
    <property type="molecule type" value="Genomic_DNA"/>
</dbReference>
<comment type="caution">
    <text evidence="2">The sequence shown here is derived from an EMBL/GenBank/DDBJ whole genome shotgun (WGS) entry which is preliminary data.</text>
</comment>